<reference evidence="2" key="1">
    <citation type="submission" date="2018-09" db="EMBL/GenBank/DDBJ databases">
        <authorList>
            <person name="Tuo L."/>
        </authorList>
    </citation>
    <scope>NUCLEOTIDE SEQUENCE [LARGE SCALE GENOMIC DNA]</scope>
    <source>
        <strain evidence="2">M2BS4Y-1</strain>
    </source>
</reference>
<name>A0A3A1WJE7_9HYPH</name>
<organism evidence="1 2">
    <name type="scientific">Aureimonas flava</name>
    <dbReference type="NCBI Taxonomy" id="2320271"/>
    <lineage>
        <taxon>Bacteria</taxon>
        <taxon>Pseudomonadati</taxon>
        <taxon>Pseudomonadota</taxon>
        <taxon>Alphaproteobacteria</taxon>
        <taxon>Hyphomicrobiales</taxon>
        <taxon>Aurantimonadaceae</taxon>
        <taxon>Aureimonas</taxon>
    </lineage>
</organism>
<accession>A0A3A1WJE7</accession>
<dbReference type="EMBL" id="QYRN01000004">
    <property type="protein sequence ID" value="RIY01270.1"/>
    <property type="molecule type" value="Genomic_DNA"/>
</dbReference>
<dbReference type="Proteomes" id="UP000265750">
    <property type="component" value="Unassembled WGS sequence"/>
</dbReference>
<evidence type="ECO:0000313" key="1">
    <source>
        <dbReference type="EMBL" id="RIY01270.1"/>
    </source>
</evidence>
<dbReference type="AlphaFoldDB" id="A0A3A1WJE7"/>
<proteinExistence type="predicted"/>
<keyword evidence="2" id="KW-1185">Reference proteome</keyword>
<protein>
    <submittedName>
        <fullName evidence="1">Uncharacterized protein</fullName>
    </submittedName>
</protein>
<evidence type="ECO:0000313" key="2">
    <source>
        <dbReference type="Proteomes" id="UP000265750"/>
    </source>
</evidence>
<comment type="caution">
    <text evidence="1">The sequence shown here is derived from an EMBL/GenBank/DDBJ whole genome shotgun (WGS) entry which is preliminary data.</text>
</comment>
<sequence length="75" mass="8082">MGEFADGLRRHLGAAPSVDASGVEARERPERLAALLAEDGRLRRAARRNAPSYDLNRHIAVRRLIALGGVAARPA</sequence>
<gene>
    <name evidence="1" type="ORF">D3218_07825</name>
</gene>